<comment type="caution">
    <text evidence="2">The sequence shown here is derived from an EMBL/GenBank/DDBJ whole genome shotgun (WGS) entry which is preliminary data.</text>
</comment>
<feature type="domain" description="HTH cro/C1-type" evidence="1">
    <location>
        <begin position="1"/>
        <end position="46"/>
    </location>
</feature>
<evidence type="ECO:0000259" key="1">
    <source>
        <dbReference type="PROSITE" id="PS50943"/>
    </source>
</evidence>
<protein>
    <submittedName>
        <fullName evidence="2">Helix-turn-helix protein</fullName>
    </submittedName>
</protein>
<sequence>MTQAGLAAMVDLERTSITNIEKGAQKVSLHVLYKICEVFDANVLDILPRPAEVVQEKALPEMTALEFGGKTYVAPQKTLQKIAAILEMKEQR</sequence>
<accession>A0A4R6QR05</accession>
<evidence type="ECO:0000313" key="2">
    <source>
        <dbReference type="EMBL" id="TDP72992.1"/>
    </source>
</evidence>
<reference evidence="2 3" key="1">
    <citation type="submission" date="2019-03" db="EMBL/GenBank/DDBJ databases">
        <title>Genomic Encyclopedia of Type Strains, Phase IV (KMG-IV): sequencing the most valuable type-strain genomes for metagenomic binning, comparative biology and taxonomic classification.</title>
        <authorList>
            <person name="Goeker M."/>
        </authorList>
    </citation>
    <scope>NUCLEOTIDE SEQUENCE [LARGE SCALE GENOMIC DNA]</scope>
    <source>
        <strain evidence="2 3">DSM 16998</strain>
    </source>
</reference>
<dbReference type="PROSITE" id="PS50943">
    <property type="entry name" value="HTH_CROC1"/>
    <property type="match status" value="1"/>
</dbReference>
<proteinExistence type="predicted"/>
<dbReference type="Pfam" id="PF01381">
    <property type="entry name" value="HTH_3"/>
    <property type="match status" value="1"/>
</dbReference>
<dbReference type="Gene3D" id="1.10.260.40">
    <property type="entry name" value="lambda repressor-like DNA-binding domains"/>
    <property type="match status" value="1"/>
</dbReference>
<dbReference type="AlphaFoldDB" id="A0A4R6QR05"/>
<dbReference type="GO" id="GO:0003677">
    <property type="term" value="F:DNA binding"/>
    <property type="evidence" value="ECO:0007669"/>
    <property type="project" value="InterPro"/>
</dbReference>
<dbReference type="EMBL" id="SNXS01000002">
    <property type="protein sequence ID" value="TDP72992.1"/>
    <property type="molecule type" value="Genomic_DNA"/>
</dbReference>
<organism evidence="2 3">
    <name type="scientific">Roseateles toxinivorans</name>
    <dbReference type="NCBI Taxonomy" id="270368"/>
    <lineage>
        <taxon>Bacteria</taxon>
        <taxon>Pseudomonadati</taxon>
        <taxon>Pseudomonadota</taxon>
        <taxon>Betaproteobacteria</taxon>
        <taxon>Burkholderiales</taxon>
        <taxon>Sphaerotilaceae</taxon>
        <taxon>Roseateles</taxon>
    </lineage>
</organism>
<gene>
    <name evidence="2" type="ORF">DES47_102738</name>
</gene>
<dbReference type="Proteomes" id="UP000295361">
    <property type="component" value="Unassembled WGS sequence"/>
</dbReference>
<dbReference type="InParanoid" id="A0A4R6QR05"/>
<name>A0A4R6QR05_9BURK</name>
<evidence type="ECO:0000313" key="3">
    <source>
        <dbReference type="Proteomes" id="UP000295361"/>
    </source>
</evidence>
<dbReference type="SUPFAM" id="SSF47413">
    <property type="entry name" value="lambda repressor-like DNA-binding domains"/>
    <property type="match status" value="1"/>
</dbReference>
<dbReference type="CDD" id="cd00093">
    <property type="entry name" value="HTH_XRE"/>
    <property type="match status" value="1"/>
</dbReference>
<dbReference type="InterPro" id="IPR001387">
    <property type="entry name" value="Cro/C1-type_HTH"/>
</dbReference>
<keyword evidence="3" id="KW-1185">Reference proteome</keyword>
<dbReference type="InterPro" id="IPR010982">
    <property type="entry name" value="Lambda_DNA-bd_dom_sf"/>
</dbReference>